<evidence type="ECO:0000313" key="2">
    <source>
        <dbReference type="Proteomes" id="UP000001299"/>
    </source>
</evidence>
<gene>
    <name evidence="1" type="ordered locus">bpr_IV114</name>
</gene>
<geneLocation type="plasmid" evidence="1 2">
    <name>pCY186</name>
</geneLocation>
<name>E0S4Z7_BUTPB</name>
<reference evidence="1 2" key="1">
    <citation type="journal article" date="2010" name="PLoS ONE">
        <title>The glycobiome of the rumen bacterium Butyrivibrio proteoclasticus B316(T) highlights adaptation to a polysaccharide-rich environment.</title>
        <authorList>
            <person name="Kelly W.J."/>
            <person name="Leahy S.C."/>
            <person name="Altermann E."/>
            <person name="Yeoman C.J."/>
            <person name="Dunne J.C."/>
            <person name="Kong Z."/>
            <person name="Pacheco D.M."/>
            <person name="Li D."/>
            <person name="Noel S.J."/>
            <person name="Moon C.D."/>
            <person name="Cookson A.L."/>
            <person name="Attwood G.T."/>
        </authorList>
    </citation>
    <scope>NUCLEOTIDE SEQUENCE [LARGE SCALE GENOMIC DNA]</scope>
    <source>
        <strain evidence="2">ATCC 51982 / DSM 14932 / B316</strain>
        <plasmid evidence="2">Plasmid pCY186</plasmid>
    </source>
</reference>
<sequence>MLRKEISMVIEQYNSVTGIEYTNDLGITTTTYTTVGETKVPDLVNEVLNEVSDCAEDILPIVAIGAACYLLFSEGKTFCDYIGSKLGL</sequence>
<proteinExistence type="predicted"/>
<dbReference type="AlphaFoldDB" id="E0S4Z7"/>
<keyword evidence="2" id="KW-1185">Reference proteome</keyword>
<accession>E0S4Z7</accession>
<dbReference type="EMBL" id="CP001813">
    <property type="protein sequence ID" value="ADL36479.1"/>
    <property type="molecule type" value="Genomic_DNA"/>
</dbReference>
<evidence type="ECO:0000313" key="1">
    <source>
        <dbReference type="EMBL" id="ADL36479.1"/>
    </source>
</evidence>
<dbReference type="Proteomes" id="UP000001299">
    <property type="component" value="Plasmid pCY186"/>
</dbReference>
<dbReference type="KEGG" id="bpb:bpr_IV114"/>
<keyword evidence="1" id="KW-0614">Plasmid</keyword>
<protein>
    <submittedName>
        <fullName evidence="1">Uncharacterized protein</fullName>
    </submittedName>
</protein>
<dbReference type="HOGENOM" id="CLU_2463248_0_0_9"/>
<organism evidence="1 2">
    <name type="scientific">Butyrivibrio proteoclasticus (strain ATCC 51982 / DSM 14932 / B316)</name>
    <name type="common">Clostridium proteoclasticum</name>
    <dbReference type="NCBI Taxonomy" id="515622"/>
    <lineage>
        <taxon>Bacteria</taxon>
        <taxon>Bacillati</taxon>
        <taxon>Bacillota</taxon>
        <taxon>Clostridia</taxon>
        <taxon>Lachnospirales</taxon>
        <taxon>Lachnospiraceae</taxon>
        <taxon>Butyrivibrio</taxon>
    </lineage>
</organism>